<accession>A0ACD0NW44</accession>
<dbReference type="EMBL" id="KZ819987">
    <property type="protein sequence ID" value="PWN49950.1"/>
    <property type="molecule type" value="Genomic_DNA"/>
</dbReference>
<evidence type="ECO:0000313" key="2">
    <source>
        <dbReference type="Proteomes" id="UP000245626"/>
    </source>
</evidence>
<sequence>MPESKPIWDQEYRLSDEQLQDFSRDGFLIFRDLFPEEAKRSIVDWSREVQNWPNVAGKWMPYLELKSDGKMGLCRTEKFVDYHEGFKSLFRGTRLRGLLEVIQGEEMVLFKEKINYKEANGGGGFDAHIDAPAYQHAGALKHLTVNIAVDPANLENGCLEVVVSSHKMKVPIDDNNCIEKSWEESQTWTPVPLSSGDVLVFGSFLAHRSGPNRSDRPRAAIYATFNAFSDGGDRREAYYEKRRKEWPPTFERVQGEDYSEGAKRYGFGSPMAGAEVHSRLQLSENPHVTGRTSTVV</sequence>
<gene>
    <name evidence="1" type="ORF">IE53DRAFT_119581</name>
</gene>
<dbReference type="Proteomes" id="UP000245626">
    <property type="component" value="Unassembled WGS sequence"/>
</dbReference>
<name>A0ACD0NW44_9BASI</name>
<keyword evidence="2" id="KW-1185">Reference proteome</keyword>
<reference evidence="1 2" key="1">
    <citation type="journal article" date="2018" name="Mol. Biol. Evol.">
        <title>Broad Genomic Sampling Reveals a Smut Pathogenic Ancestry of the Fungal Clade Ustilaginomycotina.</title>
        <authorList>
            <person name="Kijpornyongpan T."/>
            <person name="Mondo S.J."/>
            <person name="Barry K."/>
            <person name="Sandor L."/>
            <person name="Lee J."/>
            <person name="Lipzen A."/>
            <person name="Pangilinan J."/>
            <person name="LaButti K."/>
            <person name="Hainaut M."/>
            <person name="Henrissat B."/>
            <person name="Grigoriev I.V."/>
            <person name="Spatafora J.W."/>
            <person name="Aime M.C."/>
        </authorList>
    </citation>
    <scope>NUCLEOTIDE SEQUENCE [LARGE SCALE GENOMIC DNA]</scope>
    <source>
        <strain evidence="1 2">SA 807</strain>
    </source>
</reference>
<protein>
    <submittedName>
        <fullName evidence="1">PhyH-domain-containing protein</fullName>
    </submittedName>
</protein>
<organism evidence="1 2">
    <name type="scientific">Violaceomyces palustris</name>
    <dbReference type="NCBI Taxonomy" id="1673888"/>
    <lineage>
        <taxon>Eukaryota</taxon>
        <taxon>Fungi</taxon>
        <taxon>Dikarya</taxon>
        <taxon>Basidiomycota</taxon>
        <taxon>Ustilaginomycotina</taxon>
        <taxon>Ustilaginomycetes</taxon>
        <taxon>Violaceomycetales</taxon>
        <taxon>Violaceomycetaceae</taxon>
        <taxon>Violaceomyces</taxon>
    </lineage>
</organism>
<evidence type="ECO:0000313" key="1">
    <source>
        <dbReference type="EMBL" id="PWN49950.1"/>
    </source>
</evidence>
<proteinExistence type="predicted"/>